<feature type="compositionally biased region" description="Polar residues" evidence="1">
    <location>
        <begin position="30"/>
        <end position="43"/>
    </location>
</feature>
<gene>
    <name evidence="3" type="ORF">SAMN05216388_101420</name>
</gene>
<dbReference type="SUPFAM" id="SSF55797">
    <property type="entry name" value="PR-1-like"/>
    <property type="match status" value="1"/>
</dbReference>
<feature type="compositionally biased region" description="Polar residues" evidence="1">
    <location>
        <begin position="53"/>
        <end position="73"/>
    </location>
</feature>
<reference evidence="4" key="1">
    <citation type="submission" date="2016-10" db="EMBL/GenBank/DDBJ databases">
        <authorList>
            <person name="Varghese N."/>
            <person name="Submissions S."/>
        </authorList>
    </citation>
    <scope>NUCLEOTIDE SEQUENCE [LARGE SCALE GENOMIC DNA]</scope>
    <source>
        <strain evidence="4">IBRC-M 10043</strain>
    </source>
</reference>
<feature type="domain" description="SCP" evidence="2">
    <location>
        <begin position="80"/>
        <end position="228"/>
    </location>
</feature>
<dbReference type="Proteomes" id="UP000198775">
    <property type="component" value="Unassembled WGS sequence"/>
</dbReference>
<evidence type="ECO:0000256" key="1">
    <source>
        <dbReference type="SAM" id="MobiDB-lite"/>
    </source>
</evidence>
<keyword evidence="4" id="KW-1185">Reference proteome</keyword>
<evidence type="ECO:0000259" key="2">
    <source>
        <dbReference type="Pfam" id="PF00188"/>
    </source>
</evidence>
<dbReference type="Pfam" id="PF00188">
    <property type="entry name" value="CAP"/>
    <property type="match status" value="1"/>
</dbReference>
<dbReference type="InterPro" id="IPR035940">
    <property type="entry name" value="CAP_sf"/>
</dbReference>
<accession>A0A1H8QJQ1</accession>
<organism evidence="3 4">
    <name type="scientific">Halorientalis persicus</name>
    <dbReference type="NCBI Taxonomy" id="1367881"/>
    <lineage>
        <taxon>Archaea</taxon>
        <taxon>Methanobacteriati</taxon>
        <taxon>Methanobacteriota</taxon>
        <taxon>Stenosarchaea group</taxon>
        <taxon>Halobacteria</taxon>
        <taxon>Halobacteriales</taxon>
        <taxon>Haloarculaceae</taxon>
        <taxon>Halorientalis</taxon>
    </lineage>
</organism>
<evidence type="ECO:0000313" key="3">
    <source>
        <dbReference type="EMBL" id="SEO54134.1"/>
    </source>
</evidence>
<proteinExistence type="predicted"/>
<protein>
    <submittedName>
        <fullName evidence="3">Uncharacterized conserved protein YkwD, contains CAP (CSP/antigen 5/PR1) domain</fullName>
    </submittedName>
</protein>
<dbReference type="EMBL" id="FOCX01000014">
    <property type="protein sequence ID" value="SEO54134.1"/>
    <property type="molecule type" value="Genomic_DNA"/>
</dbReference>
<evidence type="ECO:0000313" key="4">
    <source>
        <dbReference type="Proteomes" id="UP000198775"/>
    </source>
</evidence>
<name>A0A1H8QJQ1_9EURY</name>
<dbReference type="OrthoDB" id="234064at2157"/>
<feature type="region of interest" description="Disordered" evidence="1">
    <location>
        <begin position="30"/>
        <end position="73"/>
    </location>
</feature>
<sequence length="235" mass="25150">MTRSVLLVLGMLILVSMSVGILIGIQLSSGTDSPVSNQTTESPPDNPTPTPISGPNQTPYENMRTTSPQSPNRQLQDVLLSTINSYRIQHGRSPLDNTGPPTDRLRQIATNHSQDMATVGVARISLRGSTSSDRYSEAGLNKRCSFPSNSGYSTIDPSVGKLELVANPVRAPPYENVEGGYNGDPSTVAESALNTWTSSNQDRRKLLYKNAEQAGIGVVITDRGSVYLTISLCGA</sequence>
<dbReference type="AlphaFoldDB" id="A0A1H8QJQ1"/>
<dbReference type="Gene3D" id="3.40.33.10">
    <property type="entry name" value="CAP"/>
    <property type="match status" value="1"/>
</dbReference>
<dbReference type="InterPro" id="IPR014044">
    <property type="entry name" value="CAP_dom"/>
</dbReference>